<name>A0A7J7JHE6_BUGNE</name>
<evidence type="ECO:0000313" key="4">
    <source>
        <dbReference type="Proteomes" id="UP000593567"/>
    </source>
</evidence>
<evidence type="ECO:0000259" key="2">
    <source>
        <dbReference type="Pfam" id="PF10650"/>
    </source>
</evidence>
<dbReference type="Proteomes" id="UP000593567">
    <property type="component" value="Unassembled WGS sequence"/>
</dbReference>
<dbReference type="PANTHER" id="PTHR21563">
    <property type="entry name" value="ZINC FINGER C3H1 DOMAIN-CONTAINING PROTEIN"/>
    <property type="match status" value="1"/>
</dbReference>
<dbReference type="OrthoDB" id="1922977at2759"/>
<dbReference type="SUPFAM" id="SSF48452">
    <property type="entry name" value="TPR-like"/>
    <property type="match status" value="2"/>
</dbReference>
<keyword evidence="4" id="KW-1185">Reference proteome</keyword>
<dbReference type="AlphaFoldDB" id="A0A7J7JHE6"/>
<accession>A0A7J7JHE6</accession>
<gene>
    <name evidence="3" type="ORF">EB796_016469</name>
</gene>
<organism evidence="3 4">
    <name type="scientific">Bugula neritina</name>
    <name type="common">Brown bryozoan</name>
    <name type="synonym">Sertularia neritina</name>
    <dbReference type="NCBI Taxonomy" id="10212"/>
    <lineage>
        <taxon>Eukaryota</taxon>
        <taxon>Metazoa</taxon>
        <taxon>Spiralia</taxon>
        <taxon>Lophotrochozoa</taxon>
        <taxon>Bryozoa</taxon>
        <taxon>Gymnolaemata</taxon>
        <taxon>Cheilostomatida</taxon>
        <taxon>Flustrina</taxon>
        <taxon>Buguloidea</taxon>
        <taxon>Bugulidae</taxon>
        <taxon>Bugula</taxon>
    </lineage>
</organism>
<evidence type="ECO:0000313" key="3">
    <source>
        <dbReference type="EMBL" id="KAF6025223.1"/>
    </source>
</evidence>
<feature type="region of interest" description="Disordered" evidence="1">
    <location>
        <begin position="60"/>
        <end position="94"/>
    </location>
</feature>
<feature type="domain" description="Putative zinc-finger" evidence="2">
    <location>
        <begin position="221"/>
        <end position="239"/>
    </location>
</feature>
<dbReference type="InterPro" id="IPR011990">
    <property type="entry name" value="TPR-like_helical_dom_sf"/>
</dbReference>
<dbReference type="EMBL" id="VXIV02002484">
    <property type="protein sequence ID" value="KAF6025223.1"/>
    <property type="molecule type" value="Genomic_DNA"/>
</dbReference>
<proteinExistence type="predicted"/>
<dbReference type="InterPro" id="IPR019607">
    <property type="entry name" value="Putative_zinc-finger_domain"/>
</dbReference>
<reference evidence="3" key="1">
    <citation type="submission" date="2020-06" db="EMBL/GenBank/DDBJ databases">
        <title>Draft genome of Bugula neritina, a colonial animal packing powerful symbionts and potential medicines.</title>
        <authorList>
            <person name="Rayko M."/>
        </authorList>
    </citation>
    <scope>NUCLEOTIDE SEQUENCE [LARGE SCALE GENOMIC DNA]</scope>
    <source>
        <strain evidence="3">Kwan_BN1</strain>
    </source>
</reference>
<dbReference type="GO" id="GO:0005634">
    <property type="term" value="C:nucleus"/>
    <property type="evidence" value="ECO:0007669"/>
    <property type="project" value="TreeGrafter"/>
</dbReference>
<dbReference type="Gene3D" id="1.25.40.10">
    <property type="entry name" value="Tetratricopeptide repeat domain"/>
    <property type="match status" value="2"/>
</dbReference>
<feature type="compositionally biased region" description="Basic and acidic residues" evidence="1">
    <location>
        <begin position="65"/>
        <end position="76"/>
    </location>
</feature>
<dbReference type="Pfam" id="PF10650">
    <property type="entry name" value="zf-C3H1"/>
    <property type="match status" value="1"/>
</dbReference>
<evidence type="ECO:0000256" key="1">
    <source>
        <dbReference type="SAM" id="MobiDB-lite"/>
    </source>
</evidence>
<dbReference type="PANTHER" id="PTHR21563:SF3">
    <property type="entry name" value="ZINC FINGER C3H1 DOMAIN-CONTAINING PROTEIN"/>
    <property type="match status" value="1"/>
</dbReference>
<dbReference type="GO" id="GO:0000178">
    <property type="term" value="C:exosome (RNase complex)"/>
    <property type="evidence" value="ECO:0007669"/>
    <property type="project" value="TreeGrafter"/>
</dbReference>
<protein>
    <submittedName>
        <fullName evidence="3">ZFC3H1</fullName>
    </submittedName>
</protein>
<comment type="caution">
    <text evidence="3">The sequence shown here is derived from an EMBL/GenBank/DDBJ whole genome shotgun (WGS) entry which is preliminary data.</text>
</comment>
<dbReference type="InterPro" id="IPR039278">
    <property type="entry name" value="Red1"/>
</dbReference>
<sequence>MNCLALQMVERLMSQGPVLSPHQSIQRLKALESALKLKLKAKYKRKRTLKEDEKSGDVILLPKLSESDGPDKEPPPKRRRSLLDLPSPKATEEVDKEKCAARTSSTSDVYHADLSLREHLIKGSNDAIYLLVEQNKHTEGFSFLSQVPALSTADSDGSSGKVLALYNSGETITKSHRINSAYSSVLTMFDTYRLSSAFRRNEKTTLLSPSYNHRLDPRSCLCRYDLHGTCNDSKCTDQHKRDYMLDLPSSIESLRSLAGHSFSESAADFIEGCRSKDAAVTNEQIMEAAAHQVLKSLKAELPFVIQFEAPAVPVALTDKLPSVTEECRVVKASTNKFTKKSYSKLPEDDVMFGADIRYYMDNSSTIEELERSLLLDAHNVKLWMKLAYKKFPSDTSLSEALHILSLALESNPDVLELWVFYLKLYGQQPESKRTDYSDICEKALEKQPKYQLFLLYIDTLESILMKLEAFSAMSEFLLAEGAETEEERSFVMLETLLYSTYMAVTSGNLHKVRLGVCMNPDSEECEILTTEDRLLAVYYLAYYTAFRTLPALLFTKGRHLTSRKPLSVNWKSLNGDKVTSGKVADIFCQVLDSMNEHIVDCPPYWAIIQALLDLQEPNERIHTVERWFAIESSKQSPDFCLLYLQHQREFNRAQFWKTSLECSDMLPMSARLHFHLSLWNRDTCPSKANLPLFSVKLVYFLFGLSGDCADIKHADLLYRVLLDYNVPSAMVLPPTVNNKNITRYKIISFTSGFATGKIFPYLVLLYYLSATNSSHEVITDVYETALSRLTDREHVQLVSWRYLLYRSEIFKAPAGTSTSSHMKKEFFDTVTRCLLSTPCKFISPQNKPYFDYSFHNQVIIHVGHMLSTSDAARWYEHWMERYPDNLFLIPRLCSIYLERPGGDLLSIIHLCGVVSHKSLACELLWLLYISVMVRVERFQEALSLAEKAVKLVPYSVALWKQYLSIMLSMSLPRERVQTTFNQCKNLDVDIQQFLESLPSQTRAIIVEQ</sequence>